<comment type="similarity">
    <text evidence="1">Belongs to the SCC2/Nipped-B family.</text>
</comment>
<comment type="subcellular location">
    <subcellularLocation>
        <location evidence="1">Nucleus</location>
    </subcellularLocation>
</comment>
<keyword evidence="1" id="KW-0539">Nucleus</keyword>
<dbReference type="GO" id="GO:0140588">
    <property type="term" value="P:chromatin looping"/>
    <property type="evidence" value="ECO:0007669"/>
    <property type="project" value="InterPro"/>
</dbReference>
<organism evidence="5 6">
    <name type="scientific">Paragonimus heterotremus</name>
    <dbReference type="NCBI Taxonomy" id="100268"/>
    <lineage>
        <taxon>Eukaryota</taxon>
        <taxon>Metazoa</taxon>
        <taxon>Spiralia</taxon>
        <taxon>Lophotrochozoa</taxon>
        <taxon>Platyhelminthes</taxon>
        <taxon>Trematoda</taxon>
        <taxon>Digenea</taxon>
        <taxon>Plagiorchiida</taxon>
        <taxon>Troglotremata</taxon>
        <taxon>Troglotrematidae</taxon>
        <taxon>Paragonimus</taxon>
    </lineage>
</organism>
<feature type="non-terminal residue" evidence="5">
    <location>
        <position position="1"/>
    </location>
</feature>
<dbReference type="PANTHER" id="PTHR21704">
    <property type="entry name" value="NIPPED-B-LIKE PROTEIN DELANGIN SCC2-RELATED"/>
    <property type="match status" value="1"/>
</dbReference>
<reference evidence="5" key="1">
    <citation type="submission" date="2019-05" db="EMBL/GenBank/DDBJ databases">
        <title>Annotation for the trematode Paragonimus heterotremus.</title>
        <authorList>
            <person name="Choi Y.-J."/>
        </authorList>
    </citation>
    <scope>NUCLEOTIDE SEQUENCE</scope>
    <source>
        <strain evidence="5">LC</strain>
    </source>
</reference>
<keyword evidence="3" id="KW-0732">Signal</keyword>
<keyword evidence="6" id="KW-1185">Reference proteome</keyword>
<accession>A0A8J4T0R9</accession>
<feature type="compositionally biased region" description="Basic residues" evidence="2">
    <location>
        <begin position="1809"/>
        <end position="1818"/>
    </location>
</feature>
<dbReference type="Proteomes" id="UP000748531">
    <property type="component" value="Unassembled WGS sequence"/>
</dbReference>
<proteinExistence type="inferred from homology"/>
<feature type="chain" id="PRO_5035191751" description="Nipped-B protein" evidence="3">
    <location>
        <begin position="19"/>
        <end position="1818"/>
    </location>
</feature>
<dbReference type="OrthoDB" id="418242at2759"/>
<evidence type="ECO:0000256" key="3">
    <source>
        <dbReference type="SAM" id="SignalP"/>
    </source>
</evidence>
<feature type="compositionally biased region" description="Low complexity" evidence="2">
    <location>
        <begin position="1460"/>
        <end position="1476"/>
    </location>
</feature>
<dbReference type="GO" id="GO:1990414">
    <property type="term" value="P:replication-born double-strand break repair via sister chromatid exchange"/>
    <property type="evidence" value="ECO:0007669"/>
    <property type="project" value="TreeGrafter"/>
</dbReference>
<feature type="compositionally biased region" description="Polar residues" evidence="2">
    <location>
        <begin position="1640"/>
        <end position="1666"/>
    </location>
</feature>
<dbReference type="InterPro" id="IPR033031">
    <property type="entry name" value="Scc2/Nipped-B"/>
</dbReference>
<evidence type="ECO:0000259" key="4">
    <source>
        <dbReference type="Pfam" id="PF12830"/>
    </source>
</evidence>
<dbReference type="Pfam" id="PF12830">
    <property type="entry name" value="Nipped-B_C"/>
    <property type="match status" value="1"/>
</dbReference>
<evidence type="ECO:0000256" key="1">
    <source>
        <dbReference type="RuleBase" id="RU364107"/>
    </source>
</evidence>
<feature type="region of interest" description="Disordered" evidence="2">
    <location>
        <begin position="279"/>
        <end position="310"/>
    </location>
</feature>
<evidence type="ECO:0000256" key="2">
    <source>
        <dbReference type="SAM" id="MobiDB-lite"/>
    </source>
</evidence>
<dbReference type="GO" id="GO:0061775">
    <property type="term" value="F:cohesin loader activity"/>
    <property type="evidence" value="ECO:0007669"/>
    <property type="project" value="InterPro"/>
</dbReference>
<keyword evidence="1" id="KW-0131">Cell cycle</keyword>
<name>A0A8J4T0R9_9TREM</name>
<dbReference type="SUPFAM" id="SSF48371">
    <property type="entry name" value="ARM repeat"/>
    <property type="match status" value="1"/>
</dbReference>
<dbReference type="GO" id="GO:0090694">
    <property type="term" value="C:Scc2-Scc4 cohesin loading complex"/>
    <property type="evidence" value="ECO:0007669"/>
    <property type="project" value="TreeGrafter"/>
</dbReference>
<dbReference type="InterPro" id="IPR016024">
    <property type="entry name" value="ARM-type_fold"/>
</dbReference>
<feature type="compositionally biased region" description="Polar residues" evidence="2">
    <location>
        <begin position="1496"/>
        <end position="1511"/>
    </location>
</feature>
<dbReference type="GO" id="GO:0034087">
    <property type="term" value="P:establishment of mitotic sister chromatid cohesion"/>
    <property type="evidence" value="ECO:0007669"/>
    <property type="project" value="TreeGrafter"/>
</dbReference>
<feature type="compositionally biased region" description="Basic and acidic residues" evidence="2">
    <location>
        <begin position="1689"/>
        <end position="1700"/>
    </location>
</feature>
<feature type="compositionally biased region" description="Low complexity" evidence="2">
    <location>
        <begin position="1778"/>
        <end position="1807"/>
    </location>
</feature>
<comment type="caution">
    <text evidence="5">The sequence shown here is derived from an EMBL/GenBank/DDBJ whole genome shotgun (WGS) entry which is preliminary data.</text>
</comment>
<dbReference type="Gene3D" id="1.25.10.10">
    <property type="entry name" value="Leucine-rich Repeat Variant"/>
    <property type="match status" value="1"/>
</dbReference>
<dbReference type="GO" id="GO:0071169">
    <property type="term" value="P:establishment of protein localization to chromatin"/>
    <property type="evidence" value="ECO:0007669"/>
    <property type="project" value="TreeGrafter"/>
</dbReference>
<feature type="region of interest" description="Disordered" evidence="2">
    <location>
        <begin position="1360"/>
        <end position="1818"/>
    </location>
</feature>
<dbReference type="GO" id="GO:0003682">
    <property type="term" value="F:chromatin binding"/>
    <property type="evidence" value="ECO:0007669"/>
    <property type="project" value="TreeGrafter"/>
</dbReference>
<feature type="compositionally biased region" description="Basic and acidic residues" evidence="2">
    <location>
        <begin position="1572"/>
        <end position="1599"/>
    </location>
</feature>
<feature type="domain" description="Sister chromatid cohesion C-terminal" evidence="4">
    <location>
        <begin position="931"/>
        <end position="1156"/>
    </location>
</feature>
<feature type="signal peptide" evidence="3">
    <location>
        <begin position="1"/>
        <end position="18"/>
    </location>
</feature>
<sequence>FFVCFVLFAFRLCSKTESDLRPVLETVTNDLISVASLASVEWPVSLTFISVLSGLVIQHLSQNGNVNSNNLAAHSSVRAIDLCSKLTYIDTVTTLAIGLKRCFPTHSIRTDINDRTRSVSETVKTTAVESTPTRTREALAQARLIAFLSSPIPMVNNWMFEPGVSASQVDDLSTRWSRLDRECMQCIRLGYTDSLVLAAQRFHLASWLYDCSRELGDSTNSSKSGTDLINPKSGGPKNVRELEQLRHQLLSELAMTHHTTPTSLSWLTGCRHSGAVVGSSSLSSPTYSNRLSRNNTAGSQIHGASGSRNGSCSTPNKFLSFGGSILAPNAAAQRFVDCVHTRHLDSRCRLHFAAHAHWSARKLTSIRTVSPGFEKLFGVICRLIGEPSVPVRTKALRSLASIVELDPSVFEITRKPCETQSHCTTRCSAWLRDLPRLVHARLLDSSTAVREAAVDLVSRLLLVRPRMLPEYYPMLAERVLDKGVSVRKRAIRCFRDLLIVDWDNVAKELSRTPVRYKGTLMVRQLGIEMCLKLIRRLHDDEESIQKLVVELFHNLWFTPISETNVNCSKLLDRRIVNLSAVTLSLRSGNFDTIEAFVKQILTVTDPAKSQQLDLACAQLVSRLAVRVKKLSAPFFSSDPVQPSNRLNPPRMHSNSVLPAPTLQCLLATLHLIGRCKPKLLISHCKYFFDFLHKAPPVPTGSSSAVSVSSGTQANDASSMCMDAQSMFHLLNIIEMTLSAFSVVSESTCEFSDIEIPDFVRQVMICNDIVGDSHPNQNRLHDLQRDLIRLIQRQGRLVVDSSLCCLATLVNRVLKDHNQVAVCFRQFYGLLMSLSFELRRTVSTKVMNTAGISSRTRPSVLRALYTVGLMCKHFRLEDLTNEYGRVCIILDNLTHYLMESERQMVADSRQWAAMHKTESLKELTDRRSGHGSAIAQEYLPMVLKHCVLNFSLNVRTSALSFLSVILRQGLVHPVQMLPSLVCLQTDPDSGNRSRATHLLVEAERKVPGFIAMRAATGVQMTYRLHLLWHITALDTDRCSAPLPSVRGVTQDGLASTPGSIVSAANGNLPTALNHAVYAMLRSNRQGRRSFISSVLSVFANDQKPMDTFDVDKLLFNLMPVGASSCSLGQMIFIADQLAHFPYTIQDEVFYVAFSVERLVSDCGPSLLRLMHEALLSSMLTQAESHSISGTEKDHAETHLLNVLELAETKLITSKTSSHVDSGTSDLGDWDKGGQIQNLFKNARPANLCHQVREAMVRTGPVCFLLLAVRNHLREVYGVTDSKLKDYSPTDAPKQWDKPIQITKRPNSSSPVLRLPTWVMQCMQNPTWFDLSDVPPDALLLAQFIRLRHQLLSLEGGASGELIKSEPEDSESILKSEQDNGNRRSHTAGRNTHIGPKGDDKSSMDRIYRESSNKMKPNLIGPCDTSSNSNTKQPYIDSASESHGCQPASQLSGIRKRKAVRRSSISSLSSSSSDSPIIERSKHLKPHKDKSSVRLIEGNSSQLHRSSDKTQSGPPHHPEHQNRYSLGRTEQRVPRPIKKQLSTSSELDSDSDESQPPANSINPKRKHQSSGKPEPTDHSDGKRLPKKPSQDENRFEAERSKSLSNQDTKHKSHPPHDKEKHGSRSHVSAVPENHLKTHRHTASNYAVATSSKCKQTDQLGRTSSNSIRSLAPLPQAMMQPTHASRSVKKKSTPDKYISRRSLESCPSHGKPTAVAAMHRTSESSIKPLNQTSKASSHHAASNTVRHSVKPRHSMKPQTVQKLSDSSSLSSGTDDDDRKSTNSSLSSSTVSTVSTPSDCSLSSSSTSDPPVKVKKSRKLVS</sequence>
<dbReference type="EMBL" id="LUCH01002455">
    <property type="protein sequence ID" value="KAF5401465.1"/>
    <property type="molecule type" value="Genomic_DNA"/>
</dbReference>
<gene>
    <name evidence="5" type="ORF">PHET_05068</name>
</gene>
<feature type="compositionally biased region" description="Basic and acidic residues" evidence="2">
    <location>
        <begin position="1394"/>
        <end position="1411"/>
    </location>
</feature>
<keyword evidence="1" id="KW-0677">Repeat</keyword>
<dbReference type="GO" id="GO:0010468">
    <property type="term" value="P:regulation of gene expression"/>
    <property type="evidence" value="ECO:0007669"/>
    <property type="project" value="InterPro"/>
</dbReference>
<feature type="compositionally biased region" description="Basic and acidic residues" evidence="2">
    <location>
        <begin position="1361"/>
        <end position="1380"/>
    </location>
</feature>
<protein>
    <recommendedName>
        <fullName evidence="1">Nipped-B protein</fullName>
    </recommendedName>
</protein>
<feature type="compositionally biased region" description="Low complexity" evidence="2">
    <location>
        <begin position="279"/>
        <end position="292"/>
    </location>
</feature>
<feature type="compositionally biased region" description="Polar residues" evidence="2">
    <location>
        <begin position="218"/>
        <end position="227"/>
    </location>
</feature>
<dbReference type="InterPro" id="IPR024986">
    <property type="entry name" value="Nipped-B_C"/>
</dbReference>
<evidence type="ECO:0000313" key="5">
    <source>
        <dbReference type="EMBL" id="KAF5401465.1"/>
    </source>
</evidence>
<feature type="compositionally biased region" description="Polar residues" evidence="2">
    <location>
        <begin position="1422"/>
        <end position="1450"/>
    </location>
</feature>
<dbReference type="InterPro" id="IPR011989">
    <property type="entry name" value="ARM-like"/>
</dbReference>
<feature type="compositionally biased region" description="Polar residues" evidence="2">
    <location>
        <begin position="1720"/>
        <end position="1743"/>
    </location>
</feature>
<dbReference type="PANTHER" id="PTHR21704:SF18">
    <property type="entry name" value="NIPPED-B-LIKE PROTEIN"/>
    <property type="match status" value="1"/>
</dbReference>
<feature type="region of interest" description="Disordered" evidence="2">
    <location>
        <begin position="218"/>
        <end position="238"/>
    </location>
</feature>
<evidence type="ECO:0000313" key="6">
    <source>
        <dbReference type="Proteomes" id="UP000748531"/>
    </source>
</evidence>